<proteinExistence type="predicted"/>
<dbReference type="Proteomes" id="UP000245539">
    <property type="component" value="Unassembled WGS sequence"/>
</dbReference>
<dbReference type="GO" id="GO:0051537">
    <property type="term" value="F:2 iron, 2 sulfur cluster binding"/>
    <property type="evidence" value="ECO:0007669"/>
    <property type="project" value="UniProtKB-ARBA"/>
</dbReference>
<dbReference type="InterPro" id="IPR000361">
    <property type="entry name" value="ATAP_core_dom"/>
</dbReference>
<dbReference type="RefSeq" id="WP_109839311.1">
    <property type="nucleotide sequence ID" value="NZ_QGKM01000076.1"/>
</dbReference>
<name>A0A317C3L3_9GAMM</name>
<feature type="domain" description="Core" evidence="1">
    <location>
        <begin position="2"/>
        <end position="95"/>
    </location>
</feature>
<gene>
    <name evidence="2" type="ORF">DKW60_19320</name>
</gene>
<comment type="caution">
    <text evidence="2">The sequence shown here is derived from an EMBL/GenBank/DDBJ whole genome shotgun (WGS) entry which is preliminary data.</text>
</comment>
<dbReference type="EMBL" id="QGKM01000076">
    <property type="protein sequence ID" value="PWQ92761.1"/>
    <property type="molecule type" value="Genomic_DNA"/>
</dbReference>
<reference evidence="2 3" key="1">
    <citation type="submission" date="2018-05" db="EMBL/GenBank/DDBJ databases">
        <title>Leucothrix arctica sp. nov., isolated from Arctic seawater.</title>
        <authorList>
            <person name="Choi A."/>
            <person name="Baek K."/>
        </authorList>
    </citation>
    <scope>NUCLEOTIDE SEQUENCE [LARGE SCALE GENOMIC DNA]</scope>
    <source>
        <strain evidence="2 3">JCM 18388</strain>
    </source>
</reference>
<dbReference type="Pfam" id="PF01521">
    <property type="entry name" value="Fe-S_biosyn"/>
    <property type="match status" value="1"/>
</dbReference>
<dbReference type="OrthoDB" id="9795497at2"/>
<evidence type="ECO:0000259" key="1">
    <source>
        <dbReference type="Pfam" id="PF01521"/>
    </source>
</evidence>
<evidence type="ECO:0000313" key="3">
    <source>
        <dbReference type="Proteomes" id="UP000245539"/>
    </source>
</evidence>
<evidence type="ECO:0000313" key="2">
    <source>
        <dbReference type="EMBL" id="PWQ92761.1"/>
    </source>
</evidence>
<protein>
    <submittedName>
        <fullName evidence="2">Fe-S cluster assembly protein HesB</fullName>
    </submittedName>
</protein>
<dbReference type="GO" id="GO:0016226">
    <property type="term" value="P:iron-sulfur cluster assembly"/>
    <property type="evidence" value="ECO:0007669"/>
    <property type="project" value="InterPro"/>
</dbReference>
<keyword evidence="3" id="KW-1185">Reference proteome</keyword>
<dbReference type="SUPFAM" id="SSF89360">
    <property type="entry name" value="HesB-like domain"/>
    <property type="match status" value="1"/>
</dbReference>
<sequence>MITVSKAAAQQVMRSIEESGAMGLPLRIAVHPNGPGGSFHYQMGFDDKVDPTDEQLQSQGVLLIVDQNSAPLAKGMTLDYVEIEGTLEFIFINPNDPNYRPPAQSSND</sequence>
<organism evidence="2 3">
    <name type="scientific">Leucothrix pacifica</name>
    <dbReference type="NCBI Taxonomy" id="1247513"/>
    <lineage>
        <taxon>Bacteria</taxon>
        <taxon>Pseudomonadati</taxon>
        <taxon>Pseudomonadota</taxon>
        <taxon>Gammaproteobacteria</taxon>
        <taxon>Thiotrichales</taxon>
        <taxon>Thiotrichaceae</taxon>
        <taxon>Leucothrix</taxon>
    </lineage>
</organism>
<dbReference type="Gene3D" id="2.60.300.12">
    <property type="entry name" value="HesB-like domain"/>
    <property type="match status" value="1"/>
</dbReference>
<dbReference type="NCBIfam" id="TIGR00049">
    <property type="entry name" value="iron-sulfur cluster assembly accessory protein"/>
    <property type="match status" value="1"/>
</dbReference>
<accession>A0A317C3L3</accession>
<dbReference type="InterPro" id="IPR016092">
    <property type="entry name" value="ATAP"/>
</dbReference>
<dbReference type="InterPro" id="IPR035903">
    <property type="entry name" value="HesB-like_dom_sf"/>
</dbReference>
<dbReference type="AlphaFoldDB" id="A0A317C3L3"/>